<accession>A0A495K6D9</accession>
<protein>
    <submittedName>
        <fullName evidence="3">Uncharacterized protein (DUF305 family)</fullName>
    </submittedName>
</protein>
<evidence type="ECO:0000313" key="3">
    <source>
        <dbReference type="EMBL" id="RKR96860.1"/>
    </source>
</evidence>
<name>A0A495K6D9_WILMA</name>
<proteinExistence type="predicted"/>
<evidence type="ECO:0000256" key="1">
    <source>
        <dbReference type="SAM" id="Phobius"/>
    </source>
</evidence>
<sequence length="213" mass="22712">MKVIVGQRLWLITAVVVALVVGLGIGLMVDRGGPESQAAGDSATAVDVGFAQDMSAHHQQALMMCDLLAPTAQPDVRALAAQIEQAQWREIGQMQGWLQMLDAPLQSTRPMSWMEAGGHQHAAGVATMPGMANGDELTRMSSADDVQSEILFLQLMIRHHQGAIDMAAEAARTAGEPAIRRAAVGMVKSQSDEISVMTVMLDQRGGDTLPYPV</sequence>
<dbReference type="OrthoDB" id="26872at2"/>
<reference evidence="3 4" key="1">
    <citation type="submission" date="2018-10" db="EMBL/GenBank/DDBJ databases">
        <title>Sequencing the genomes of 1000 actinobacteria strains.</title>
        <authorList>
            <person name="Klenk H.-P."/>
        </authorList>
    </citation>
    <scope>NUCLEOTIDE SEQUENCE [LARGE SCALE GENOMIC DNA]</scope>
    <source>
        <strain evidence="3 4">DSM 44343</strain>
    </source>
</reference>
<dbReference type="InterPro" id="IPR012347">
    <property type="entry name" value="Ferritin-like"/>
</dbReference>
<feature type="transmembrane region" description="Helical" evidence="1">
    <location>
        <begin position="9"/>
        <end position="29"/>
    </location>
</feature>
<keyword evidence="1" id="KW-0812">Transmembrane</keyword>
<gene>
    <name evidence="3" type="ORF">DFJ75_3720</name>
</gene>
<dbReference type="RefSeq" id="WP_062795361.1">
    <property type="nucleotide sequence ID" value="NZ_CBCRXS010000003.1"/>
</dbReference>
<comment type="caution">
    <text evidence="3">The sequence shown here is derived from an EMBL/GenBank/DDBJ whole genome shotgun (WGS) entry which is preliminary data.</text>
</comment>
<dbReference type="EMBL" id="RBKV01000001">
    <property type="protein sequence ID" value="RKR96860.1"/>
    <property type="molecule type" value="Genomic_DNA"/>
</dbReference>
<dbReference type="InterPro" id="IPR005183">
    <property type="entry name" value="DUF305_CopM-like"/>
</dbReference>
<dbReference type="Gene3D" id="1.20.1260.10">
    <property type="match status" value="1"/>
</dbReference>
<keyword evidence="1" id="KW-0472">Membrane</keyword>
<dbReference type="PANTHER" id="PTHR36933:SF1">
    <property type="entry name" value="SLL0788 PROTEIN"/>
    <property type="match status" value="1"/>
</dbReference>
<keyword evidence="1" id="KW-1133">Transmembrane helix</keyword>
<dbReference type="AlphaFoldDB" id="A0A495K6D9"/>
<feature type="domain" description="DUF305" evidence="2">
    <location>
        <begin position="47"/>
        <end position="201"/>
    </location>
</feature>
<dbReference type="Pfam" id="PF03713">
    <property type="entry name" value="DUF305"/>
    <property type="match status" value="1"/>
</dbReference>
<evidence type="ECO:0000313" key="4">
    <source>
        <dbReference type="Proteomes" id="UP000274762"/>
    </source>
</evidence>
<evidence type="ECO:0000259" key="2">
    <source>
        <dbReference type="Pfam" id="PF03713"/>
    </source>
</evidence>
<organism evidence="3 4">
    <name type="scientific">Williamsia marianensis</name>
    <dbReference type="NCBI Taxonomy" id="85044"/>
    <lineage>
        <taxon>Bacteria</taxon>
        <taxon>Bacillati</taxon>
        <taxon>Actinomycetota</taxon>
        <taxon>Actinomycetes</taxon>
        <taxon>Mycobacteriales</taxon>
        <taxon>Nocardiaceae</taxon>
        <taxon>Williamsia</taxon>
    </lineage>
</organism>
<dbReference type="PANTHER" id="PTHR36933">
    <property type="entry name" value="SLL0788 PROTEIN"/>
    <property type="match status" value="1"/>
</dbReference>
<dbReference type="Proteomes" id="UP000274762">
    <property type="component" value="Unassembled WGS sequence"/>
</dbReference>